<evidence type="ECO:0000256" key="2">
    <source>
        <dbReference type="ARBA" id="ARBA00006611"/>
    </source>
</evidence>
<accession>V2UA51</accession>
<dbReference type="Pfam" id="PF00437">
    <property type="entry name" value="T2SSE"/>
    <property type="match status" value="1"/>
</dbReference>
<dbReference type="AlphaFoldDB" id="V2UA51"/>
<evidence type="ECO:0000313" key="6">
    <source>
        <dbReference type="EMBL" id="ESK51288.1"/>
    </source>
</evidence>
<dbReference type="EMBL" id="AYEU01000006">
    <property type="protein sequence ID" value="ESK51288.1"/>
    <property type="molecule type" value="Genomic_DNA"/>
</dbReference>
<dbReference type="GO" id="GO:0005737">
    <property type="term" value="C:cytoplasm"/>
    <property type="evidence" value="ECO:0007669"/>
    <property type="project" value="UniProtKB-SubCell"/>
</dbReference>
<organism evidence="6 7">
    <name type="scientific">Acinetobacter brisouii CIP 110357</name>
    <dbReference type="NCBI Taxonomy" id="1341683"/>
    <lineage>
        <taxon>Bacteria</taxon>
        <taxon>Pseudomonadati</taxon>
        <taxon>Pseudomonadota</taxon>
        <taxon>Gammaproteobacteria</taxon>
        <taxon>Moraxellales</taxon>
        <taxon>Moraxellaceae</taxon>
        <taxon>Acinetobacter</taxon>
    </lineage>
</organism>
<protein>
    <recommendedName>
        <fullName evidence="5">Bacterial type II secretion system protein E domain-containing protein</fullName>
    </recommendedName>
</protein>
<dbReference type="PANTHER" id="PTHR30258">
    <property type="entry name" value="TYPE II SECRETION SYSTEM PROTEIN GSPE-RELATED"/>
    <property type="match status" value="1"/>
</dbReference>
<dbReference type="InterPro" id="IPR007831">
    <property type="entry name" value="T2SS_GspE_N"/>
</dbReference>
<dbReference type="GO" id="GO:0005886">
    <property type="term" value="C:plasma membrane"/>
    <property type="evidence" value="ECO:0007669"/>
    <property type="project" value="TreeGrafter"/>
</dbReference>
<gene>
    <name evidence="6" type="ORF">P255_01798</name>
</gene>
<reference evidence="6 7" key="1">
    <citation type="submission" date="2013-10" db="EMBL/GenBank/DDBJ databases">
        <title>The Genome Sequence of Acinetobacter brisouii CIP 110357.</title>
        <authorList>
            <consortium name="The Broad Institute Genomics Platform"/>
            <consortium name="The Broad Institute Genome Sequencing Center for Infectious Disease"/>
            <person name="Cerqueira G."/>
            <person name="Feldgarden M."/>
            <person name="Courvalin P."/>
            <person name="Grillot-Courvalin C."/>
            <person name="Clermont D."/>
            <person name="Rocha E."/>
            <person name="Yoon E.-J."/>
            <person name="Nemec A."/>
            <person name="Young S.K."/>
            <person name="Zeng Q."/>
            <person name="Gargeya S."/>
            <person name="Fitzgerald M."/>
            <person name="Abouelleil A."/>
            <person name="Alvarado L."/>
            <person name="Berlin A.M."/>
            <person name="Chapman S.B."/>
            <person name="Gainer-Dewar J."/>
            <person name="Goldberg J."/>
            <person name="Gnerre S."/>
            <person name="Griggs A."/>
            <person name="Gujja S."/>
            <person name="Hansen M."/>
            <person name="Howarth C."/>
            <person name="Imamovic A."/>
            <person name="Ireland A."/>
            <person name="Larimer J."/>
            <person name="McCowan C."/>
            <person name="Murphy C."/>
            <person name="Pearson M."/>
            <person name="Poon T.W."/>
            <person name="Priest M."/>
            <person name="Roberts A."/>
            <person name="Saif S."/>
            <person name="Shea T."/>
            <person name="Sykes S."/>
            <person name="Wortman J."/>
            <person name="Nusbaum C."/>
            <person name="Birren B."/>
        </authorList>
    </citation>
    <scope>NUCLEOTIDE SEQUENCE [LARGE SCALE GENOMIC DNA]</scope>
    <source>
        <strain evidence="6 7">CIP 110357</strain>
    </source>
</reference>
<dbReference type="Pfam" id="PF05157">
    <property type="entry name" value="MshEN"/>
    <property type="match status" value="1"/>
</dbReference>
<name>V2UA51_9GAMM</name>
<keyword evidence="7" id="KW-1185">Reference proteome</keyword>
<evidence type="ECO:0000313" key="7">
    <source>
        <dbReference type="Proteomes" id="UP000018418"/>
    </source>
</evidence>
<dbReference type="OrthoDB" id="9804785at2"/>
<keyword evidence="3" id="KW-0547">Nucleotide-binding</keyword>
<dbReference type="CDD" id="cd01129">
    <property type="entry name" value="PulE-GspE-like"/>
    <property type="match status" value="1"/>
</dbReference>
<comment type="caution">
    <text evidence="6">The sequence shown here is derived from an EMBL/GenBank/DDBJ whole genome shotgun (WGS) entry which is preliminary data.</text>
</comment>
<dbReference type="SUPFAM" id="SSF52540">
    <property type="entry name" value="P-loop containing nucleoside triphosphate hydrolases"/>
    <property type="match status" value="1"/>
</dbReference>
<sequence>MQSNQRLTQFSYSIDLTWCLDQLLWDEIITERDHVLVQTTHRNKSQLAWHPLQWIAQFDLVNQKDPEQKLTLSLLCQWLAEKANLPFYVIDPLKADVPALTEVMSQEFAIRNHILAVEVNDAEVLIGTDQPFLTDWVGYLENGLKPKKIQRVFLSPEQLQRYLSEYYQVSRAVHSSQKSQNYERDGRGVEALLQLGDISQNPDANDQHIVKLVDWILQFAFEQGASDIHLEPRREHSKVRFRIDGILHTIYKMPSNTLGAVIARIKILGRMNVAEKRKPQDGRLKTRTPRGLETELRLATLPTAFGEKMVMRIFDPEVLVRNFEQLGFDQKLLNQWQALTQHSHGIILVTGPTGSGKTTTLYSTLKQLATEEVNVCTIEDPIEMIEGSFNQMQVNHGIELGFADGIRALMRQDPDIIMVGEVRDQDTADMAIQAALTGHLVLSTLHTNDAPSSLTRLHDLGVQPFLSSATLLGVLAQRLVRKLCPQCKQNAPINEQQWMHLTTDYTVDVPQTAYVPVGCEACRYTGYKGRIGIYEFMPISLQLKQMISENVSLNALRFQSKKEGIEPLRIAGARKIMAGITSLEEVLRVVPLS</sequence>
<dbReference type="PATRIC" id="fig|1341683.3.peg.1785"/>
<comment type="similarity">
    <text evidence="2">Belongs to the GSP E family.</text>
</comment>
<dbReference type="HOGENOM" id="CLU_013446_10_3_6"/>
<keyword evidence="4" id="KW-0067">ATP-binding</keyword>
<feature type="domain" description="Bacterial type II secretion system protein E" evidence="5">
    <location>
        <begin position="410"/>
        <end position="424"/>
    </location>
</feature>
<evidence type="ECO:0000256" key="3">
    <source>
        <dbReference type="ARBA" id="ARBA00022741"/>
    </source>
</evidence>
<dbReference type="Gene3D" id="3.30.450.90">
    <property type="match status" value="1"/>
</dbReference>
<dbReference type="STRING" id="396323.VH98_01975"/>
<dbReference type="InterPro" id="IPR003593">
    <property type="entry name" value="AAA+_ATPase"/>
</dbReference>
<dbReference type="FunFam" id="3.40.50.300:FF:000398">
    <property type="entry name" value="Type IV pilus assembly ATPase PilB"/>
    <property type="match status" value="1"/>
</dbReference>
<dbReference type="SUPFAM" id="SSF160246">
    <property type="entry name" value="EspE N-terminal domain-like"/>
    <property type="match status" value="1"/>
</dbReference>
<dbReference type="InterPro" id="IPR037257">
    <property type="entry name" value="T2SS_E_N_sf"/>
</dbReference>
<dbReference type="InterPro" id="IPR001482">
    <property type="entry name" value="T2SS/T4SS_dom"/>
</dbReference>
<dbReference type="RefSeq" id="WP_004900179.1">
    <property type="nucleotide sequence ID" value="NZ_BBTI01000002.1"/>
</dbReference>
<evidence type="ECO:0000259" key="5">
    <source>
        <dbReference type="PROSITE" id="PS00662"/>
    </source>
</evidence>
<dbReference type="SMART" id="SM00382">
    <property type="entry name" value="AAA"/>
    <property type="match status" value="1"/>
</dbReference>
<dbReference type="GO" id="GO:0005524">
    <property type="term" value="F:ATP binding"/>
    <property type="evidence" value="ECO:0007669"/>
    <property type="project" value="UniProtKB-KW"/>
</dbReference>
<evidence type="ECO:0000256" key="1">
    <source>
        <dbReference type="ARBA" id="ARBA00004496"/>
    </source>
</evidence>
<dbReference type="GO" id="GO:0016887">
    <property type="term" value="F:ATP hydrolysis activity"/>
    <property type="evidence" value="ECO:0007669"/>
    <property type="project" value="TreeGrafter"/>
</dbReference>
<dbReference type="PROSITE" id="PS00662">
    <property type="entry name" value="T2SP_E"/>
    <property type="match status" value="1"/>
</dbReference>
<dbReference type="InterPro" id="IPR027417">
    <property type="entry name" value="P-loop_NTPase"/>
</dbReference>
<evidence type="ECO:0000256" key="4">
    <source>
        <dbReference type="ARBA" id="ARBA00022840"/>
    </source>
</evidence>
<dbReference type="Gene3D" id="3.40.50.300">
    <property type="entry name" value="P-loop containing nucleotide triphosphate hydrolases"/>
    <property type="match status" value="1"/>
</dbReference>
<dbReference type="Proteomes" id="UP000018418">
    <property type="component" value="Unassembled WGS sequence"/>
</dbReference>
<dbReference type="PANTHER" id="PTHR30258:SF13">
    <property type="entry name" value="SECRETION PATHWAY ATPASE-RELATED"/>
    <property type="match status" value="1"/>
</dbReference>
<comment type="subcellular location">
    <subcellularLocation>
        <location evidence="1">Cytoplasm</location>
    </subcellularLocation>
</comment>
<proteinExistence type="inferred from homology"/>